<dbReference type="AlphaFoldDB" id="A0A5C3MSM4"/>
<protein>
    <submittedName>
        <fullName evidence="4">L-aminoadipate-semialdehyde dehydrogenase</fullName>
    </submittedName>
</protein>
<dbReference type="Pfam" id="PF23562">
    <property type="entry name" value="AMP-binding_C_3"/>
    <property type="match status" value="1"/>
</dbReference>
<evidence type="ECO:0000313" key="4">
    <source>
        <dbReference type="EMBL" id="TFK46758.1"/>
    </source>
</evidence>
<evidence type="ECO:0000256" key="2">
    <source>
        <dbReference type="ARBA" id="ARBA00022553"/>
    </source>
</evidence>
<feature type="domain" description="Carrier" evidence="3">
    <location>
        <begin position="570"/>
        <end position="648"/>
    </location>
</feature>
<dbReference type="EMBL" id="ML213527">
    <property type="protein sequence ID" value="TFK46758.1"/>
    <property type="molecule type" value="Genomic_DNA"/>
</dbReference>
<keyword evidence="1" id="KW-0596">Phosphopantetheine</keyword>
<dbReference type="Pfam" id="PF00501">
    <property type="entry name" value="AMP-binding"/>
    <property type="match status" value="1"/>
</dbReference>
<dbReference type="STRING" id="5364.A0A5C3MSM4"/>
<proteinExistence type="predicted"/>
<gene>
    <name evidence="4" type="ORF">OE88DRAFT_1666965</name>
</gene>
<dbReference type="NCBIfam" id="TIGR01746">
    <property type="entry name" value="Thioester-redct"/>
    <property type="match status" value="1"/>
</dbReference>
<dbReference type="PANTHER" id="PTHR43439">
    <property type="entry name" value="PHENYLACETATE-COENZYME A LIGASE"/>
    <property type="match status" value="1"/>
</dbReference>
<dbReference type="InterPro" id="IPR020845">
    <property type="entry name" value="AMP-binding_CS"/>
</dbReference>
<organism evidence="4 5">
    <name type="scientific">Heliocybe sulcata</name>
    <dbReference type="NCBI Taxonomy" id="5364"/>
    <lineage>
        <taxon>Eukaryota</taxon>
        <taxon>Fungi</taxon>
        <taxon>Dikarya</taxon>
        <taxon>Basidiomycota</taxon>
        <taxon>Agaricomycotina</taxon>
        <taxon>Agaricomycetes</taxon>
        <taxon>Gloeophyllales</taxon>
        <taxon>Gloeophyllaceae</taxon>
        <taxon>Heliocybe</taxon>
    </lineage>
</organism>
<dbReference type="PROSITE" id="PS00012">
    <property type="entry name" value="PHOSPHOPANTETHEINE"/>
    <property type="match status" value="1"/>
</dbReference>
<dbReference type="SMART" id="SM00823">
    <property type="entry name" value="PKS_PP"/>
    <property type="match status" value="1"/>
</dbReference>
<dbReference type="InterPro" id="IPR000873">
    <property type="entry name" value="AMP-dep_synth/lig_dom"/>
</dbReference>
<name>A0A5C3MSM4_9AGAM</name>
<dbReference type="GO" id="GO:0031177">
    <property type="term" value="F:phosphopantetheine binding"/>
    <property type="evidence" value="ECO:0007669"/>
    <property type="project" value="InterPro"/>
</dbReference>
<dbReference type="Gene3D" id="1.10.1200.10">
    <property type="entry name" value="ACP-like"/>
    <property type="match status" value="1"/>
</dbReference>
<dbReference type="SUPFAM" id="SSF47336">
    <property type="entry name" value="ACP-like"/>
    <property type="match status" value="1"/>
</dbReference>
<dbReference type="InterPro" id="IPR051414">
    <property type="entry name" value="Adenylate-forming_Reductase"/>
</dbReference>
<evidence type="ECO:0000313" key="5">
    <source>
        <dbReference type="Proteomes" id="UP000305948"/>
    </source>
</evidence>
<dbReference type="InterPro" id="IPR036736">
    <property type="entry name" value="ACP-like_sf"/>
</dbReference>
<dbReference type="SUPFAM" id="SSF51735">
    <property type="entry name" value="NAD(P)-binding Rossmann-fold domains"/>
    <property type="match status" value="1"/>
</dbReference>
<reference evidence="4 5" key="1">
    <citation type="journal article" date="2019" name="Nat. Ecol. Evol.">
        <title>Megaphylogeny resolves global patterns of mushroom evolution.</title>
        <authorList>
            <person name="Varga T."/>
            <person name="Krizsan K."/>
            <person name="Foldi C."/>
            <person name="Dima B."/>
            <person name="Sanchez-Garcia M."/>
            <person name="Sanchez-Ramirez S."/>
            <person name="Szollosi G.J."/>
            <person name="Szarkandi J.G."/>
            <person name="Papp V."/>
            <person name="Albert L."/>
            <person name="Andreopoulos W."/>
            <person name="Angelini C."/>
            <person name="Antonin V."/>
            <person name="Barry K.W."/>
            <person name="Bougher N.L."/>
            <person name="Buchanan P."/>
            <person name="Buyck B."/>
            <person name="Bense V."/>
            <person name="Catcheside P."/>
            <person name="Chovatia M."/>
            <person name="Cooper J."/>
            <person name="Damon W."/>
            <person name="Desjardin D."/>
            <person name="Finy P."/>
            <person name="Geml J."/>
            <person name="Haridas S."/>
            <person name="Hughes K."/>
            <person name="Justo A."/>
            <person name="Karasinski D."/>
            <person name="Kautmanova I."/>
            <person name="Kiss B."/>
            <person name="Kocsube S."/>
            <person name="Kotiranta H."/>
            <person name="LaButti K.M."/>
            <person name="Lechner B.E."/>
            <person name="Liimatainen K."/>
            <person name="Lipzen A."/>
            <person name="Lukacs Z."/>
            <person name="Mihaltcheva S."/>
            <person name="Morgado L.N."/>
            <person name="Niskanen T."/>
            <person name="Noordeloos M.E."/>
            <person name="Ohm R.A."/>
            <person name="Ortiz-Santana B."/>
            <person name="Ovrebo C."/>
            <person name="Racz N."/>
            <person name="Riley R."/>
            <person name="Savchenko A."/>
            <person name="Shiryaev A."/>
            <person name="Soop K."/>
            <person name="Spirin V."/>
            <person name="Szebenyi C."/>
            <person name="Tomsovsky M."/>
            <person name="Tulloss R.E."/>
            <person name="Uehling J."/>
            <person name="Grigoriev I.V."/>
            <person name="Vagvolgyi C."/>
            <person name="Papp T."/>
            <person name="Martin F.M."/>
            <person name="Miettinen O."/>
            <person name="Hibbett D.S."/>
            <person name="Nagy L.G."/>
        </authorList>
    </citation>
    <scope>NUCLEOTIDE SEQUENCE [LARGE SCALE GENOMIC DNA]</scope>
    <source>
        <strain evidence="4 5">OMC1185</strain>
    </source>
</reference>
<dbReference type="InterPro" id="IPR020806">
    <property type="entry name" value="PKS_PP-bd"/>
</dbReference>
<evidence type="ECO:0000259" key="3">
    <source>
        <dbReference type="PROSITE" id="PS50075"/>
    </source>
</evidence>
<evidence type="ECO:0000256" key="1">
    <source>
        <dbReference type="ARBA" id="ARBA00022450"/>
    </source>
</evidence>
<dbReference type="SUPFAM" id="SSF56801">
    <property type="entry name" value="Acetyl-CoA synthetase-like"/>
    <property type="match status" value="1"/>
</dbReference>
<keyword evidence="5" id="KW-1185">Reference proteome</keyword>
<accession>A0A5C3MSM4</accession>
<dbReference type="Pfam" id="PF00550">
    <property type="entry name" value="PP-binding"/>
    <property type="match status" value="1"/>
</dbReference>
<dbReference type="InterPro" id="IPR010080">
    <property type="entry name" value="Thioester_reductase-like_dom"/>
</dbReference>
<dbReference type="Proteomes" id="UP000305948">
    <property type="component" value="Unassembled WGS sequence"/>
</dbReference>
<dbReference type="InterPro" id="IPR042099">
    <property type="entry name" value="ANL_N_sf"/>
</dbReference>
<keyword evidence="2" id="KW-0597">Phosphoprotein</keyword>
<dbReference type="InterPro" id="IPR009081">
    <property type="entry name" value="PP-bd_ACP"/>
</dbReference>
<dbReference type="InterPro" id="IPR013120">
    <property type="entry name" value="FAR_NAD-bd"/>
</dbReference>
<dbReference type="InterPro" id="IPR006162">
    <property type="entry name" value="Ppantetheine_attach_site"/>
</dbReference>
<sequence length="1058" mass="116213">MGGRTEAGMPAVTYYARSITELVAKRARESPDTPAIYTGGPDCKELILPLSYADLEKAVHRLAWHYSSLGLQPDLSLGATPPRQVIAVLVSTAIDETLLEIALAQLGLTALLLSVNNSVPAIAHLIKKTNASHLIYGLKYEETAEEAKKLLKQDGYEVGLVADKRFPLWGPEGVRANEVKRFPLAVNPEEEGNRIGVILHSSGSTGFPKPCYITHYGLIANAALNQNKPGFSTLPVFHGYGHFATFRTLYCGQPFTLFPPHLPLTCANICSVIDHSLAYSKRDGVPGMRQCFAVPYVIKLMGEQPEGVNKLAAFDTVSYAGAALPDDLGDRLTASGVNLLSIYGLTETGSLMNSNRDFATDKAWNCVRPLPGASAFLVFEERGEATYEVVVKEGWPPKIETNRPDGSYATKDLFTRHPQHPDWYKYVGRLDDTLVQTLGEKTNPVPIELSIRGNSPYVQEAIVFGAGRPQTGLLILPSPLAQSENLTRDQLLQKIWPVIEQANMAAPTHSRVLPEMVEILPYGTAIPVATKMSILRPACYAKFKDLIDSIYDRFESLGSANRLPSPTPRPQLADFILEAIAKTLGPTKSTKLSKDVDLFEFGVDSLQAMRVRNAVQGGVDLNGAVLGQNVIYEYPSVEKLADHILALQSGADATKSDEQQHQVMLDMIEKWSARLEAHRSQSSSSPQDNARVVVLTGATGSLGAHILAQLVTSPSIRKVVCLSRAKSHADSLERIHESLTLRKLEVGEQGERKIASYAADASQDRLGLSEEEYEVIRAEVTDVIHNAWPVNFNLSIESYNPHIGGAVHLLNLALRSPSSRPANFFFSSSISCRQGGSEQECPENFPSEPSQAAGTGYARSKWVVEKICEKAAQGTRINVGVLRIGQMVGDTINGVWNETEAWPLMFKSAQATGVLPLLDEHPSWLPVDYAARAIAEILLQSASSQLRSKVYHIVNPDRSASWDDILDALHESGLKFEKADVEEWLDKLARSDKNVEKNPAIKLLPFFRARYSNGRRKPMVFRTDETAAVAPSVREAPPVNRDVVRKWTEHWRKVGFLA</sequence>
<dbReference type="PROSITE" id="PS50075">
    <property type="entry name" value="CARRIER"/>
    <property type="match status" value="1"/>
</dbReference>
<dbReference type="PANTHER" id="PTHR43439:SF2">
    <property type="entry name" value="ENZYME, PUTATIVE (JCVI)-RELATED"/>
    <property type="match status" value="1"/>
</dbReference>
<dbReference type="Pfam" id="PF07993">
    <property type="entry name" value="NAD_binding_4"/>
    <property type="match status" value="1"/>
</dbReference>
<dbReference type="OrthoDB" id="429813at2759"/>
<dbReference type="Gene3D" id="3.40.50.12780">
    <property type="entry name" value="N-terminal domain of ligase-like"/>
    <property type="match status" value="1"/>
</dbReference>
<dbReference type="PROSITE" id="PS00455">
    <property type="entry name" value="AMP_BINDING"/>
    <property type="match status" value="1"/>
</dbReference>
<dbReference type="Gene3D" id="3.40.50.720">
    <property type="entry name" value="NAD(P)-binding Rossmann-like Domain"/>
    <property type="match status" value="1"/>
</dbReference>
<dbReference type="InterPro" id="IPR036291">
    <property type="entry name" value="NAD(P)-bd_dom_sf"/>
</dbReference>